<feature type="transmembrane region" description="Helical" evidence="1">
    <location>
        <begin position="62"/>
        <end position="82"/>
    </location>
</feature>
<protein>
    <submittedName>
        <fullName evidence="2">Uncharacterized protein</fullName>
    </submittedName>
</protein>
<evidence type="ECO:0000256" key="1">
    <source>
        <dbReference type="SAM" id="Phobius"/>
    </source>
</evidence>
<keyword evidence="1" id="KW-0472">Membrane</keyword>
<sequence length="117" mass="12529">MIRAREIHQKIDCDTSHTIRDRQESKDSVMPATEIKRGVVGLFTGVFSTVFIREVLESTLGWAGLSTAAYAFTIGIVALLVVGTVQNWKYYQMAIASGAAVLGAVAGIVVLLSLVSA</sequence>
<feature type="transmembrane region" description="Helical" evidence="1">
    <location>
        <begin position="94"/>
        <end position="115"/>
    </location>
</feature>
<keyword evidence="3" id="KW-1185">Reference proteome</keyword>
<dbReference type="AlphaFoldDB" id="A0A3A6PRS9"/>
<organism evidence="2 3">
    <name type="scientific">Halonotius aquaticus</name>
    <dbReference type="NCBI Taxonomy" id="2216978"/>
    <lineage>
        <taxon>Archaea</taxon>
        <taxon>Methanobacteriati</taxon>
        <taxon>Methanobacteriota</taxon>
        <taxon>Stenosarchaea group</taxon>
        <taxon>Halobacteria</taxon>
        <taxon>Halobacteriales</taxon>
        <taxon>Haloferacaceae</taxon>
        <taxon>Halonotius</taxon>
    </lineage>
</organism>
<gene>
    <name evidence="2" type="ORF">DM826_11010</name>
</gene>
<evidence type="ECO:0000313" key="3">
    <source>
        <dbReference type="Proteomes" id="UP000276588"/>
    </source>
</evidence>
<evidence type="ECO:0000313" key="2">
    <source>
        <dbReference type="EMBL" id="RJX42170.1"/>
    </source>
</evidence>
<dbReference type="Proteomes" id="UP000276588">
    <property type="component" value="Unassembled WGS sequence"/>
</dbReference>
<accession>A0A3A6PRS9</accession>
<name>A0A3A6PRS9_9EURY</name>
<keyword evidence="1" id="KW-1133">Transmembrane helix</keyword>
<dbReference type="EMBL" id="QKNY01000018">
    <property type="protein sequence ID" value="RJX42170.1"/>
    <property type="molecule type" value="Genomic_DNA"/>
</dbReference>
<reference evidence="2 3" key="1">
    <citation type="submission" date="2018-06" db="EMBL/GenBank/DDBJ databases">
        <title>Halonotius sp. F13-13 a new haloarchaeeon isolated from a solar saltern from Isla Cristina, Huelva, Spain.</title>
        <authorList>
            <person name="Duran-Viseras A."/>
            <person name="Sanchez-Porro C."/>
            <person name="Ventosa A."/>
        </authorList>
    </citation>
    <scope>NUCLEOTIDE SEQUENCE [LARGE SCALE GENOMIC DNA]</scope>
    <source>
        <strain evidence="2 3">F13-13</strain>
    </source>
</reference>
<keyword evidence="1" id="KW-0812">Transmembrane</keyword>
<proteinExistence type="predicted"/>
<comment type="caution">
    <text evidence="2">The sequence shown here is derived from an EMBL/GenBank/DDBJ whole genome shotgun (WGS) entry which is preliminary data.</text>
</comment>
<feature type="transmembrane region" description="Helical" evidence="1">
    <location>
        <begin position="38"/>
        <end position="56"/>
    </location>
</feature>